<gene>
    <name evidence="1" type="ORF">WPS_28570</name>
</gene>
<keyword evidence="2" id="KW-1185">Reference proteome</keyword>
<evidence type="ECO:0008006" key="3">
    <source>
        <dbReference type="Google" id="ProtNLM"/>
    </source>
</evidence>
<accession>A0AAN1XZF8</accession>
<organism evidence="1 2">
    <name type="scientific">Vulcanimicrobium alpinum</name>
    <dbReference type="NCBI Taxonomy" id="3016050"/>
    <lineage>
        <taxon>Bacteria</taxon>
        <taxon>Bacillati</taxon>
        <taxon>Vulcanimicrobiota</taxon>
        <taxon>Vulcanimicrobiia</taxon>
        <taxon>Vulcanimicrobiales</taxon>
        <taxon>Vulcanimicrobiaceae</taxon>
        <taxon>Vulcanimicrobium</taxon>
    </lineage>
</organism>
<name>A0AAN1XZF8_UNVUL</name>
<sequence>MYGASAVDAYDRIAARAQDLREIYQAGAVPAHDDVAAEPQIEPSSDPLSVALPPGAWLVTRGADGARAYQRDGALRFDDGVLRTRDGADVLGYPRGDARGALPVPLRLPAADVALSRTADTRIAADGTVAYTRAAIDPRTGERSVERVAIGRIALARFPAGTHPPRVDATHVAAPPGVVPHLGTPADGTFPGLAPFSRESGAIDVDAGIERLDEAYRQFQALGAAARTRANVDKTTLDLLK</sequence>
<dbReference type="Proteomes" id="UP001317532">
    <property type="component" value="Chromosome"/>
</dbReference>
<dbReference type="AlphaFoldDB" id="A0AAN1XZF8"/>
<protein>
    <recommendedName>
        <fullName evidence="3">Flagellar basal body protein</fullName>
    </recommendedName>
</protein>
<proteinExistence type="predicted"/>
<evidence type="ECO:0000313" key="2">
    <source>
        <dbReference type="Proteomes" id="UP001317532"/>
    </source>
</evidence>
<reference evidence="1 2" key="1">
    <citation type="journal article" date="2022" name="ISME Commun">
        <title>Vulcanimicrobium alpinus gen. nov. sp. nov., the first cultivated representative of the candidate phylum 'Eremiobacterota', is a metabolically versatile aerobic anoxygenic phototroph.</title>
        <authorList>
            <person name="Yabe S."/>
            <person name="Muto K."/>
            <person name="Abe K."/>
            <person name="Yokota A."/>
            <person name="Staudigel H."/>
            <person name="Tebo B.M."/>
        </authorList>
    </citation>
    <scope>NUCLEOTIDE SEQUENCE [LARGE SCALE GENOMIC DNA]</scope>
    <source>
        <strain evidence="1 2">WC8-2</strain>
    </source>
</reference>
<dbReference type="InterPro" id="IPR037925">
    <property type="entry name" value="FlgE/F/G-like"/>
</dbReference>
<evidence type="ECO:0000313" key="1">
    <source>
        <dbReference type="EMBL" id="BDE07581.1"/>
    </source>
</evidence>
<dbReference type="SUPFAM" id="SSF117143">
    <property type="entry name" value="Flagellar hook protein flgE"/>
    <property type="match status" value="1"/>
</dbReference>
<dbReference type="KEGG" id="vab:WPS_28570"/>
<dbReference type="RefSeq" id="WP_317995162.1">
    <property type="nucleotide sequence ID" value="NZ_AP025523.1"/>
</dbReference>
<dbReference type="EMBL" id="AP025523">
    <property type="protein sequence ID" value="BDE07581.1"/>
    <property type="molecule type" value="Genomic_DNA"/>
</dbReference>